<reference evidence="10 11" key="1">
    <citation type="submission" date="2020-04" db="EMBL/GenBank/DDBJ databases">
        <title>Enterovirga sp. isolate from soil.</title>
        <authorList>
            <person name="Chea S."/>
            <person name="Kim D.-U."/>
        </authorList>
    </citation>
    <scope>NUCLEOTIDE SEQUENCE [LARGE SCALE GENOMIC DNA]</scope>
    <source>
        <strain evidence="10 11">DB1703</strain>
    </source>
</reference>
<feature type="domain" description="ABC transmembrane type-1" evidence="9">
    <location>
        <begin position="38"/>
        <end position="227"/>
    </location>
</feature>
<feature type="transmembrane region" description="Helical" evidence="8">
    <location>
        <begin position="110"/>
        <end position="129"/>
    </location>
</feature>
<evidence type="ECO:0000313" key="11">
    <source>
        <dbReference type="Proteomes" id="UP000564885"/>
    </source>
</evidence>
<dbReference type="PANTHER" id="PTHR43357:SF4">
    <property type="entry name" value="INNER MEMBRANE ABC TRANSPORTER PERMEASE PROTEIN YDCV"/>
    <property type="match status" value="1"/>
</dbReference>
<dbReference type="GO" id="GO:0005886">
    <property type="term" value="C:plasma membrane"/>
    <property type="evidence" value="ECO:0007669"/>
    <property type="project" value="UniProtKB-SubCell"/>
</dbReference>
<comment type="similarity">
    <text evidence="8">Belongs to the binding-protein-dependent transport system permease family.</text>
</comment>
<evidence type="ECO:0000256" key="3">
    <source>
        <dbReference type="ARBA" id="ARBA00022475"/>
    </source>
</evidence>
<evidence type="ECO:0000256" key="8">
    <source>
        <dbReference type="RuleBase" id="RU363032"/>
    </source>
</evidence>
<evidence type="ECO:0000259" key="9">
    <source>
        <dbReference type="PROSITE" id="PS50928"/>
    </source>
</evidence>
<dbReference type="Proteomes" id="UP000564885">
    <property type="component" value="Unassembled WGS sequence"/>
</dbReference>
<keyword evidence="6 8" id="KW-1133">Transmembrane helix</keyword>
<feature type="transmembrane region" description="Helical" evidence="8">
    <location>
        <begin position="42"/>
        <end position="64"/>
    </location>
</feature>
<dbReference type="GO" id="GO:0055085">
    <property type="term" value="P:transmembrane transport"/>
    <property type="evidence" value="ECO:0007669"/>
    <property type="project" value="InterPro"/>
</dbReference>
<feature type="transmembrane region" description="Helical" evidence="8">
    <location>
        <begin position="76"/>
        <end position="98"/>
    </location>
</feature>
<dbReference type="Pfam" id="PF00528">
    <property type="entry name" value="BPD_transp_1"/>
    <property type="match status" value="1"/>
</dbReference>
<keyword evidence="2 8" id="KW-0813">Transport</keyword>
<keyword evidence="7 8" id="KW-0472">Membrane</keyword>
<sequence>MIGIAIGPSATYQFPPTGISGRWFAALIDNQPFMTSLFRVSLPLALATAAASAVLGTAAAIGIARTGFVGRGAVQGLFLLPVIFPQVLLGVGLFLMYARLETSPTLLSLGLAHAVIATPYVIRVVMSALHLLDPRLEEAAQSLGARPVRAFLLVSLPLLRSSILSGAIFAFIISFSDVNLALFLSAADTTTLPVQILAQMQYSSDPTIAAASAAQVLLISALILVVQRFVGSVRA</sequence>
<dbReference type="InterPro" id="IPR035906">
    <property type="entry name" value="MetI-like_sf"/>
</dbReference>
<dbReference type="RefSeq" id="WP_210261153.1">
    <property type="nucleotide sequence ID" value="NZ_JABEPP010000004.1"/>
</dbReference>
<dbReference type="InterPro" id="IPR000515">
    <property type="entry name" value="MetI-like"/>
</dbReference>
<dbReference type="SUPFAM" id="SSF161098">
    <property type="entry name" value="MetI-like"/>
    <property type="match status" value="1"/>
</dbReference>
<protein>
    <submittedName>
        <fullName evidence="10">ABC transporter permease</fullName>
    </submittedName>
</protein>
<dbReference type="AlphaFoldDB" id="A0A849ICQ3"/>
<evidence type="ECO:0000256" key="1">
    <source>
        <dbReference type="ARBA" id="ARBA00004429"/>
    </source>
</evidence>
<comment type="caution">
    <text evidence="10">The sequence shown here is derived from an EMBL/GenBank/DDBJ whole genome shotgun (WGS) entry which is preliminary data.</text>
</comment>
<dbReference type="Gene3D" id="1.10.3720.10">
    <property type="entry name" value="MetI-like"/>
    <property type="match status" value="1"/>
</dbReference>
<feature type="transmembrane region" description="Helical" evidence="8">
    <location>
        <begin position="150"/>
        <end position="175"/>
    </location>
</feature>
<accession>A0A849ICQ3</accession>
<evidence type="ECO:0000256" key="6">
    <source>
        <dbReference type="ARBA" id="ARBA00022989"/>
    </source>
</evidence>
<comment type="subcellular location">
    <subcellularLocation>
        <location evidence="1">Cell inner membrane</location>
        <topology evidence="1">Multi-pass membrane protein</topology>
    </subcellularLocation>
    <subcellularLocation>
        <location evidence="8">Cell membrane</location>
        <topology evidence="8">Multi-pass membrane protein</topology>
    </subcellularLocation>
</comment>
<feature type="transmembrane region" description="Helical" evidence="8">
    <location>
        <begin position="207"/>
        <end position="226"/>
    </location>
</feature>
<dbReference type="CDD" id="cd06261">
    <property type="entry name" value="TM_PBP2"/>
    <property type="match status" value="1"/>
</dbReference>
<evidence type="ECO:0000313" key="10">
    <source>
        <dbReference type="EMBL" id="NNM74025.1"/>
    </source>
</evidence>
<keyword evidence="11" id="KW-1185">Reference proteome</keyword>
<evidence type="ECO:0000256" key="7">
    <source>
        <dbReference type="ARBA" id="ARBA00023136"/>
    </source>
</evidence>
<dbReference type="PROSITE" id="PS50928">
    <property type="entry name" value="ABC_TM1"/>
    <property type="match status" value="1"/>
</dbReference>
<evidence type="ECO:0000256" key="5">
    <source>
        <dbReference type="ARBA" id="ARBA00022692"/>
    </source>
</evidence>
<evidence type="ECO:0000256" key="2">
    <source>
        <dbReference type="ARBA" id="ARBA00022448"/>
    </source>
</evidence>
<keyword evidence="5 8" id="KW-0812">Transmembrane</keyword>
<dbReference type="PANTHER" id="PTHR43357">
    <property type="entry name" value="INNER MEMBRANE ABC TRANSPORTER PERMEASE PROTEIN YDCV"/>
    <property type="match status" value="1"/>
</dbReference>
<name>A0A849ICQ3_9HYPH</name>
<evidence type="ECO:0000256" key="4">
    <source>
        <dbReference type="ARBA" id="ARBA00022519"/>
    </source>
</evidence>
<keyword evidence="4" id="KW-0997">Cell inner membrane</keyword>
<dbReference type="EMBL" id="JABEPP010000004">
    <property type="protein sequence ID" value="NNM74025.1"/>
    <property type="molecule type" value="Genomic_DNA"/>
</dbReference>
<organism evidence="10 11">
    <name type="scientific">Enterovirga aerilata</name>
    <dbReference type="NCBI Taxonomy" id="2730920"/>
    <lineage>
        <taxon>Bacteria</taxon>
        <taxon>Pseudomonadati</taxon>
        <taxon>Pseudomonadota</taxon>
        <taxon>Alphaproteobacteria</taxon>
        <taxon>Hyphomicrobiales</taxon>
        <taxon>Methylobacteriaceae</taxon>
        <taxon>Enterovirga</taxon>
    </lineage>
</organism>
<keyword evidence="3" id="KW-1003">Cell membrane</keyword>
<proteinExistence type="inferred from homology"/>
<gene>
    <name evidence="10" type="ORF">HJG44_16725</name>
</gene>